<evidence type="ECO:0000256" key="9">
    <source>
        <dbReference type="RuleBase" id="RU004070"/>
    </source>
</evidence>
<dbReference type="SMART" id="SM00350">
    <property type="entry name" value="MCM"/>
    <property type="match status" value="1"/>
</dbReference>
<dbReference type="Gene3D" id="2.20.28.10">
    <property type="match status" value="1"/>
</dbReference>
<evidence type="ECO:0000256" key="1">
    <source>
        <dbReference type="ARBA" id="ARBA00008010"/>
    </source>
</evidence>
<dbReference type="Pfam" id="PF17855">
    <property type="entry name" value="MCM_lid"/>
    <property type="match status" value="1"/>
</dbReference>
<dbReference type="PANTHER" id="PTHR11630:SF66">
    <property type="entry name" value="DNA REPLICATION LICENSING FACTOR MCM4"/>
    <property type="match status" value="1"/>
</dbReference>
<reference evidence="11 12" key="1">
    <citation type="submission" date="2017-04" db="EMBL/GenBank/DDBJ databases">
        <title>Draft Aigarchaeota genome from a New Zealand hot spring.</title>
        <authorList>
            <person name="Reysenbach A.-L."/>
            <person name="Donaho J.A."/>
            <person name="Gerhart J."/>
            <person name="Kelley J.F."/>
            <person name="Kouba K."/>
            <person name="Podar M."/>
            <person name="Stott M."/>
        </authorList>
    </citation>
    <scope>NUCLEOTIDE SEQUENCE [LARGE SCALE GENOMIC DNA]</scope>
    <source>
        <strain evidence="11">NZ13_MG1</strain>
    </source>
</reference>
<dbReference type="InterPro" id="IPR031327">
    <property type="entry name" value="MCM"/>
</dbReference>
<dbReference type="Gene3D" id="1.10.10.10">
    <property type="entry name" value="Winged helix-like DNA-binding domain superfamily/Winged helix DNA-binding domain"/>
    <property type="match status" value="1"/>
</dbReference>
<dbReference type="Proteomes" id="UP000244066">
    <property type="component" value="Unassembled WGS sequence"/>
</dbReference>
<organism evidence="11 12">
    <name type="scientific">Candidatus Terraquivivens tikiterensis</name>
    <dbReference type="NCBI Taxonomy" id="1980982"/>
    <lineage>
        <taxon>Archaea</taxon>
        <taxon>Nitrososphaerota</taxon>
        <taxon>Candidatus Wolframiiraptoraceae</taxon>
        <taxon>Candidatus Terraquivivens</taxon>
    </lineage>
</organism>
<evidence type="ECO:0000256" key="8">
    <source>
        <dbReference type="ARBA" id="ARBA00023125"/>
    </source>
</evidence>
<comment type="similarity">
    <text evidence="1 9">Belongs to the MCM family.</text>
</comment>
<evidence type="ECO:0000313" key="12">
    <source>
        <dbReference type="Proteomes" id="UP000244066"/>
    </source>
</evidence>
<dbReference type="Pfam" id="PF14551">
    <property type="entry name" value="MCM_N"/>
    <property type="match status" value="1"/>
</dbReference>
<dbReference type="Pfam" id="PF17207">
    <property type="entry name" value="MCM_OB"/>
    <property type="match status" value="1"/>
</dbReference>
<dbReference type="InterPro" id="IPR027417">
    <property type="entry name" value="P-loop_NTPase"/>
</dbReference>
<keyword evidence="4 9" id="KW-0547">Nucleotide-binding</keyword>
<dbReference type="InterPro" id="IPR041562">
    <property type="entry name" value="MCM_lid"/>
</dbReference>
<dbReference type="InterPro" id="IPR033762">
    <property type="entry name" value="MCM_OB"/>
</dbReference>
<dbReference type="GO" id="GO:0042555">
    <property type="term" value="C:MCM complex"/>
    <property type="evidence" value="ECO:0007669"/>
    <property type="project" value="TreeGrafter"/>
</dbReference>
<accession>A0A2R7Y165</accession>
<evidence type="ECO:0000256" key="2">
    <source>
        <dbReference type="ARBA" id="ARBA00012551"/>
    </source>
</evidence>
<keyword evidence="6" id="KW-0347">Helicase</keyword>
<dbReference type="EC" id="3.6.4.12" evidence="2"/>
<dbReference type="FunFam" id="2.20.28.10:FF:000003">
    <property type="entry name" value="DNA helicase"/>
    <property type="match status" value="1"/>
</dbReference>
<dbReference type="Gene3D" id="3.40.50.300">
    <property type="entry name" value="P-loop containing nucleotide triphosphate hydrolases"/>
    <property type="match status" value="1"/>
</dbReference>
<dbReference type="FunFam" id="3.40.50.300:FF:000826">
    <property type="entry name" value="Replicative DNA helicase Mcm"/>
    <property type="match status" value="1"/>
</dbReference>
<evidence type="ECO:0000256" key="3">
    <source>
        <dbReference type="ARBA" id="ARBA00022705"/>
    </source>
</evidence>
<dbReference type="GO" id="GO:0017116">
    <property type="term" value="F:single-stranded DNA helicase activity"/>
    <property type="evidence" value="ECO:0007669"/>
    <property type="project" value="TreeGrafter"/>
</dbReference>
<dbReference type="GO" id="GO:0005524">
    <property type="term" value="F:ATP binding"/>
    <property type="evidence" value="ECO:0007669"/>
    <property type="project" value="UniProtKB-KW"/>
</dbReference>
<evidence type="ECO:0000313" key="11">
    <source>
        <dbReference type="EMBL" id="PUA31189.1"/>
    </source>
</evidence>
<dbReference type="SUPFAM" id="SSF50249">
    <property type="entry name" value="Nucleic acid-binding proteins"/>
    <property type="match status" value="1"/>
</dbReference>
<dbReference type="SMART" id="SM00382">
    <property type="entry name" value="AAA"/>
    <property type="match status" value="1"/>
</dbReference>
<sequence length="688" mass="76452">MAILRLPSPARGGCGHVSVPLEEKLVDFFKAEKYRALLARAALTNQRSIPVDFSDLLAFDEEISNRIVNEPLRYLPALSRAAYKQLQIESPEYAARITNFYARVHNLPEVTPIREIRSAHLRKLIMVDGIVVRATVVKPMLDVGTFQCRYCGEKYRIPQDNAPRLRQPERCVSPQCRGKRPSFELIQEESEFVDYQIIGIQEKPEDLPPGQLPRIVEVRLRDDLVDRARPGDRVLITSILLSLQERAGEAPLRTFRSYLDAVWVETVSKEPESLQITPEEEEMFKQMAQDPLIYNKIIDSLAPSIYGLEHIKEAIMLLLFGGRTKVFPDGVKVRGDINILLVGDPGTAKSALLQYVASIAPRGLYTSGRGTTAAGLTAAVIREQGGGMVLEAGATVLADMGVCCIDEIDKMKPEDRVALHEVMAQQTASVAKGGIVATLNARTAILAAANPALGRYDPYMSFTDNVNLPVTLLSRFDLIFVLRDEPNPEQDRKVSSHILALHSMGSPTVVPPIKPEVLKKYIAYAKRVNPELTPGALRILEDFYLQMRSVYEKTSTVTITARQLESLIRLAEARARAALRDKVTEEDAGAVVLLMKRSLQEVGIDVKTGKPDIDVIMTGKPKSVRDKLAVVLNTIKEFEDRKGVAEEEELKAALLENGLSEPEINRILSWLITEGKVYTPKPGCYKVA</sequence>
<comment type="caution">
    <text evidence="11">The sequence shown here is derived from an EMBL/GenBank/DDBJ whole genome shotgun (WGS) entry which is preliminary data.</text>
</comment>
<evidence type="ECO:0000256" key="4">
    <source>
        <dbReference type="ARBA" id="ARBA00022741"/>
    </source>
</evidence>
<keyword evidence="3" id="KW-0235">DNA replication</keyword>
<dbReference type="Pfam" id="PF00493">
    <property type="entry name" value="MCM"/>
    <property type="match status" value="1"/>
</dbReference>
<feature type="domain" description="MCM C-terminal AAA(+) ATPase" evidence="10">
    <location>
        <begin position="293"/>
        <end position="498"/>
    </location>
</feature>
<dbReference type="InterPro" id="IPR027925">
    <property type="entry name" value="MCM_N"/>
</dbReference>
<evidence type="ECO:0000256" key="6">
    <source>
        <dbReference type="ARBA" id="ARBA00022806"/>
    </source>
</evidence>
<keyword evidence="5" id="KW-0378">Hydrolase</keyword>
<protein>
    <recommendedName>
        <fullName evidence="2">DNA helicase</fullName>
        <ecNumber evidence="2">3.6.4.12</ecNumber>
    </recommendedName>
</protein>
<evidence type="ECO:0000256" key="5">
    <source>
        <dbReference type="ARBA" id="ARBA00022801"/>
    </source>
</evidence>
<proteinExistence type="inferred from homology"/>
<dbReference type="SUPFAM" id="SSF52540">
    <property type="entry name" value="P-loop containing nucleoside triphosphate hydrolases"/>
    <property type="match status" value="1"/>
</dbReference>
<dbReference type="GO" id="GO:0006260">
    <property type="term" value="P:DNA replication"/>
    <property type="evidence" value="ECO:0007669"/>
    <property type="project" value="UniProtKB-KW"/>
</dbReference>
<dbReference type="InterPro" id="IPR001208">
    <property type="entry name" value="MCM_dom"/>
</dbReference>
<dbReference type="PANTHER" id="PTHR11630">
    <property type="entry name" value="DNA REPLICATION LICENSING FACTOR MCM FAMILY MEMBER"/>
    <property type="match status" value="1"/>
</dbReference>
<dbReference type="GO" id="GO:0016787">
    <property type="term" value="F:hydrolase activity"/>
    <property type="evidence" value="ECO:0007669"/>
    <property type="project" value="UniProtKB-KW"/>
</dbReference>
<keyword evidence="7 9" id="KW-0067">ATP-binding</keyword>
<keyword evidence="8 9" id="KW-0238">DNA-binding</keyword>
<dbReference type="InterPro" id="IPR036388">
    <property type="entry name" value="WH-like_DNA-bd_sf"/>
</dbReference>
<dbReference type="PRINTS" id="PR01657">
    <property type="entry name" value="MCMFAMILY"/>
</dbReference>
<dbReference type="PROSITE" id="PS50051">
    <property type="entry name" value="MCM_2"/>
    <property type="match status" value="1"/>
</dbReference>
<dbReference type="Gene3D" id="3.30.1640.10">
    <property type="entry name" value="mini-chromosome maintenance (MCM) complex, chain A, domain 1"/>
    <property type="match status" value="1"/>
</dbReference>
<dbReference type="GO" id="GO:0003697">
    <property type="term" value="F:single-stranded DNA binding"/>
    <property type="evidence" value="ECO:0007669"/>
    <property type="project" value="TreeGrafter"/>
</dbReference>
<dbReference type="EMBL" id="NDWU01000023">
    <property type="protein sequence ID" value="PUA31189.1"/>
    <property type="molecule type" value="Genomic_DNA"/>
</dbReference>
<dbReference type="AlphaFoldDB" id="A0A2R7Y165"/>
<gene>
    <name evidence="11" type="ORF">B9J98_07260</name>
</gene>
<name>A0A2R7Y165_9ARCH</name>
<evidence type="ECO:0000256" key="7">
    <source>
        <dbReference type="ARBA" id="ARBA00022840"/>
    </source>
</evidence>
<dbReference type="Gene3D" id="2.40.50.140">
    <property type="entry name" value="Nucleic acid-binding proteins"/>
    <property type="match status" value="1"/>
</dbReference>
<dbReference type="InterPro" id="IPR003593">
    <property type="entry name" value="AAA+_ATPase"/>
</dbReference>
<dbReference type="InterPro" id="IPR012340">
    <property type="entry name" value="NA-bd_OB-fold"/>
</dbReference>
<evidence type="ECO:0000259" key="10">
    <source>
        <dbReference type="PROSITE" id="PS50051"/>
    </source>
</evidence>